<protein>
    <submittedName>
        <fullName evidence="2">Flavodoxin</fullName>
    </submittedName>
</protein>
<evidence type="ECO:0000259" key="1">
    <source>
        <dbReference type="PROSITE" id="PS50902"/>
    </source>
</evidence>
<dbReference type="AlphaFoldDB" id="A0AAU7PTH0"/>
<dbReference type="InterPro" id="IPR001226">
    <property type="entry name" value="Flavodoxin_CS"/>
</dbReference>
<organism evidence="2">
    <name type="scientific">Lacrimispora sp. BS-2</name>
    <dbReference type="NCBI Taxonomy" id="3151850"/>
    <lineage>
        <taxon>Bacteria</taxon>
        <taxon>Bacillati</taxon>
        <taxon>Bacillota</taxon>
        <taxon>Clostridia</taxon>
        <taxon>Lachnospirales</taxon>
        <taxon>Lachnospiraceae</taxon>
        <taxon>Lacrimispora</taxon>
    </lineage>
</organism>
<proteinExistence type="predicted"/>
<dbReference type="GO" id="GO:0009055">
    <property type="term" value="F:electron transfer activity"/>
    <property type="evidence" value="ECO:0007669"/>
    <property type="project" value="InterPro"/>
</dbReference>
<gene>
    <name evidence="2" type="ORF">ABFV83_03420</name>
</gene>
<dbReference type="PROSITE" id="PS00201">
    <property type="entry name" value="FLAVODOXIN"/>
    <property type="match status" value="1"/>
</dbReference>
<name>A0AAU7PTH0_9FIRM</name>
<dbReference type="PANTHER" id="PTHR39201">
    <property type="entry name" value="EXPORTED PROTEIN-RELATED"/>
    <property type="match status" value="1"/>
</dbReference>
<dbReference type="GO" id="GO:0016651">
    <property type="term" value="F:oxidoreductase activity, acting on NAD(P)H"/>
    <property type="evidence" value="ECO:0007669"/>
    <property type="project" value="UniProtKB-ARBA"/>
</dbReference>
<dbReference type="EMBL" id="CP157940">
    <property type="protein sequence ID" value="XBS54856.1"/>
    <property type="molecule type" value="Genomic_DNA"/>
</dbReference>
<dbReference type="SUPFAM" id="SSF52218">
    <property type="entry name" value="Flavoproteins"/>
    <property type="match status" value="1"/>
</dbReference>
<dbReference type="PANTHER" id="PTHR39201:SF1">
    <property type="entry name" value="FLAVODOXIN-LIKE DOMAIN-CONTAINING PROTEIN"/>
    <property type="match status" value="1"/>
</dbReference>
<dbReference type="GO" id="GO:0010181">
    <property type="term" value="F:FMN binding"/>
    <property type="evidence" value="ECO:0007669"/>
    <property type="project" value="InterPro"/>
</dbReference>
<dbReference type="PROSITE" id="PS50902">
    <property type="entry name" value="FLAVODOXIN_LIKE"/>
    <property type="match status" value="1"/>
</dbReference>
<dbReference type="InterPro" id="IPR008254">
    <property type="entry name" value="Flavodoxin/NO_synth"/>
</dbReference>
<dbReference type="Pfam" id="PF12682">
    <property type="entry name" value="Flavodoxin_4"/>
    <property type="match status" value="1"/>
</dbReference>
<sequence length="159" mass="17590">MSTLVVYFSFTGSTKFIAEKIAETTGADITELRISKNYPAEGFGKYFWGGKSVIFGEKPKLINKPIDLNKYDTIIIGTPIWAGSFTPPIKSLISQYKIQGKRIALFASHGGGGAQKCFTKLKKELSGNEFLSEIDFVEPKKSLEENLSKAVKWSQNLAI</sequence>
<dbReference type="InterPro" id="IPR029039">
    <property type="entry name" value="Flavoprotein-like_sf"/>
</dbReference>
<dbReference type="RefSeq" id="WP_349947544.1">
    <property type="nucleotide sequence ID" value="NZ_CP157940.1"/>
</dbReference>
<reference evidence="2" key="1">
    <citation type="submission" date="2024-06" db="EMBL/GenBank/DDBJ databases">
        <title>Lacrimispora cavernae sp. nov., a novel anaerobe isolated from bat guano pile inside a cave.</title>
        <authorList>
            <person name="Miller S.L."/>
            <person name="Lu N."/>
            <person name="King J."/>
            <person name="Sankaranarayanan K."/>
            <person name="Lawson P.A."/>
        </authorList>
    </citation>
    <scope>NUCLEOTIDE SEQUENCE</scope>
    <source>
        <strain evidence="2">BS-2</strain>
    </source>
</reference>
<evidence type="ECO:0000313" key="2">
    <source>
        <dbReference type="EMBL" id="XBS54856.1"/>
    </source>
</evidence>
<dbReference type="Gene3D" id="3.40.50.360">
    <property type="match status" value="1"/>
</dbReference>
<accession>A0AAU7PTH0</accession>
<feature type="domain" description="Flavodoxin-like" evidence="1">
    <location>
        <begin position="3"/>
        <end position="158"/>
    </location>
</feature>